<accession>G0L9D2</accession>
<keyword evidence="1" id="KW-1133">Transmembrane helix</keyword>
<dbReference type="HOGENOM" id="CLU_2080552_0_0_10"/>
<sequence length="136" mass="15843">METRNYCRYPKKKNDTVEFSFEYFDILKSINSNIGSIKLMAYGGILLLYIPYWLLLKLFKQDTTGKMNSLGLLYFVLTWLMSGFTIGILCQDETSGIKLFLVFISIITVNLIFVLNNHSRLYKVYHKNIQEMAGLE</sequence>
<keyword evidence="1" id="KW-0812">Transmembrane</keyword>
<keyword evidence="1" id="KW-0472">Membrane</keyword>
<gene>
    <name evidence="2" type="ordered locus">zobellia_417</name>
</gene>
<dbReference type="Proteomes" id="UP000008898">
    <property type="component" value="Chromosome"/>
</dbReference>
<feature type="transmembrane region" description="Helical" evidence="1">
    <location>
        <begin position="95"/>
        <end position="115"/>
    </location>
</feature>
<reference evidence="3" key="1">
    <citation type="submission" date="2009-07" db="EMBL/GenBank/DDBJ databases">
        <title>Complete genome sequence of Zobellia galactanivorans Dsij.</title>
        <authorList>
            <consortium name="Genoscope - CEA"/>
        </authorList>
    </citation>
    <scope>NUCLEOTIDE SEQUENCE [LARGE SCALE GENOMIC DNA]</scope>
    <source>
        <strain evidence="3">DSM 12802 / CCUG 47099 / CIP 106680 / NCIMB 13871 / Dsij</strain>
    </source>
</reference>
<feature type="transmembrane region" description="Helical" evidence="1">
    <location>
        <begin position="71"/>
        <end position="89"/>
    </location>
</feature>
<dbReference type="EMBL" id="FP476056">
    <property type="protein sequence ID" value="CAZ94490.1"/>
    <property type="molecule type" value="Genomic_DNA"/>
</dbReference>
<feature type="transmembrane region" description="Helical" evidence="1">
    <location>
        <begin position="39"/>
        <end position="59"/>
    </location>
</feature>
<evidence type="ECO:0000256" key="1">
    <source>
        <dbReference type="SAM" id="Phobius"/>
    </source>
</evidence>
<dbReference type="OrthoDB" id="1450544at2"/>
<dbReference type="AlphaFoldDB" id="G0L9D2"/>
<name>G0L9D2_ZOBGA</name>
<protein>
    <submittedName>
        <fullName evidence="2">Conserved hypothetical membrane protein</fullName>
    </submittedName>
</protein>
<reference evidence="2 3" key="2">
    <citation type="journal article" date="2012" name="Environ. Microbiol.">
        <title>Characterization of the first alginolytic operons in a marine bacterium: from their emergence in marine Flavobacteriia to their independent transfers to marine Proteobacteria and human gut Bacteroides.</title>
        <authorList>
            <person name="Thomas F."/>
            <person name="Barbeyron T."/>
            <person name="Tonon T."/>
            <person name="Genicot S."/>
            <person name="Czjzek M."/>
            <person name="Michel G."/>
        </authorList>
    </citation>
    <scope>NUCLEOTIDE SEQUENCE [LARGE SCALE GENOMIC DNA]</scope>
    <source>
        <strain evidence="3">DSM 12802 / CCUG 47099 / CIP 106680 / NCIMB 13871 / Dsij</strain>
    </source>
</reference>
<dbReference type="KEGG" id="zga:ZOBELLIA_417"/>
<evidence type="ECO:0000313" key="3">
    <source>
        <dbReference type="Proteomes" id="UP000008898"/>
    </source>
</evidence>
<organism evidence="2 3">
    <name type="scientific">Zobellia galactanivorans (strain DSM 12802 / CCUG 47099 / CIP 106680 / NCIMB 13871 / Dsij)</name>
    <dbReference type="NCBI Taxonomy" id="63186"/>
    <lineage>
        <taxon>Bacteria</taxon>
        <taxon>Pseudomonadati</taxon>
        <taxon>Bacteroidota</taxon>
        <taxon>Flavobacteriia</taxon>
        <taxon>Flavobacteriales</taxon>
        <taxon>Flavobacteriaceae</taxon>
        <taxon>Zobellia</taxon>
    </lineage>
</organism>
<dbReference type="STRING" id="63186.ZOBELLIA_417"/>
<proteinExistence type="predicted"/>
<dbReference type="RefSeq" id="WP_013991803.1">
    <property type="nucleotide sequence ID" value="NC_015844.1"/>
</dbReference>
<keyword evidence="3" id="KW-1185">Reference proteome</keyword>
<evidence type="ECO:0000313" key="2">
    <source>
        <dbReference type="EMBL" id="CAZ94490.1"/>
    </source>
</evidence>